<keyword evidence="2" id="KW-0472">Membrane</keyword>
<evidence type="ECO:0000256" key="1">
    <source>
        <dbReference type="SAM" id="MobiDB-lite"/>
    </source>
</evidence>
<feature type="domain" description="N-acetyltransferase" evidence="3">
    <location>
        <begin position="42"/>
        <end position="109"/>
    </location>
</feature>
<dbReference type="OrthoDB" id="142863at2157"/>
<proteinExistence type="predicted"/>
<organism evidence="4 5">
    <name type="scientific">Methanosalsum zhilinae (strain DSM 4017 / NBRC 107636 / OCM 62 / WeN5)</name>
    <name type="common">Methanohalophilus zhilinae</name>
    <dbReference type="NCBI Taxonomy" id="679901"/>
    <lineage>
        <taxon>Archaea</taxon>
        <taxon>Methanobacteriati</taxon>
        <taxon>Methanobacteriota</taxon>
        <taxon>Stenosarchaea group</taxon>
        <taxon>Methanomicrobia</taxon>
        <taxon>Methanosarcinales</taxon>
        <taxon>Methanosarcinaceae</taxon>
        <taxon>Methanosalsum</taxon>
    </lineage>
</organism>
<keyword evidence="2" id="KW-1133">Transmembrane helix</keyword>
<dbReference type="KEGG" id="mzh:Mzhil_0562"/>
<dbReference type="CDD" id="cd04301">
    <property type="entry name" value="NAT_SF"/>
    <property type="match status" value="1"/>
</dbReference>
<dbReference type="Proteomes" id="UP000006622">
    <property type="component" value="Chromosome"/>
</dbReference>
<feature type="compositionally biased region" description="Basic and acidic residues" evidence="1">
    <location>
        <begin position="222"/>
        <end position="232"/>
    </location>
</feature>
<dbReference type="SUPFAM" id="SSF55729">
    <property type="entry name" value="Acyl-CoA N-acyltransferases (Nat)"/>
    <property type="match status" value="1"/>
</dbReference>
<feature type="region of interest" description="Disordered" evidence="1">
    <location>
        <begin position="199"/>
        <end position="232"/>
    </location>
</feature>
<sequence>MKELAKSENGITFYRLEHPAEIDKFRIGEYVYFKKHLGMSDYVANFKSWLRRKNILLIVAVFKGTIIGWVMNERWNDCSKDAGPVSVLRGIEVHPNIKRKGIGKVLFLLSSMILVGYIITKPVNENAKRFFSSLRFSSTQEDSPIELSNHPGYMALNVGTGNLIRPIDGITVFTKNISQCTNELFVDEMAEIKKEEAMRKKHVSSENNNACDGKNLRTGSDSNEKNSGAEEMKKTVISGQNTGGKYLGMQKMKSPCQCGTLYAKKYLVKGGRKGISIICSNCKKERYFLPLKNK</sequence>
<gene>
    <name evidence="4" type="ordered locus">Mzhil_0562</name>
</gene>
<evidence type="ECO:0000256" key="2">
    <source>
        <dbReference type="SAM" id="Phobius"/>
    </source>
</evidence>
<dbReference type="GeneID" id="10822171"/>
<dbReference type="InterPro" id="IPR000182">
    <property type="entry name" value="GNAT_dom"/>
</dbReference>
<keyword evidence="4" id="KW-0808">Transferase</keyword>
<accession>F7XQ66</accession>
<name>F7XQ66_METZD</name>
<feature type="transmembrane region" description="Helical" evidence="2">
    <location>
        <begin position="102"/>
        <end position="120"/>
    </location>
</feature>
<dbReference type="HOGENOM" id="CLU_1040544_0_0_2"/>
<dbReference type="Gene3D" id="3.40.630.30">
    <property type="match status" value="1"/>
</dbReference>
<keyword evidence="2" id="KW-0812">Transmembrane</keyword>
<evidence type="ECO:0000259" key="3">
    <source>
        <dbReference type="Pfam" id="PF00583"/>
    </source>
</evidence>
<protein>
    <submittedName>
        <fullName evidence="4">GCN5-related N-acetyltransferase</fullName>
    </submittedName>
</protein>
<evidence type="ECO:0000313" key="4">
    <source>
        <dbReference type="EMBL" id="AEH60430.1"/>
    </source>
</evidence>
<dbReference type="RefSeq" id="WP_013897869.1">
    <property type="nucleotide sequence ID" value="NC_015676.1"/>
</dbReference>
<dbReference type="EMBL" id="CP002101">
    <property type="protein sequence ID" value="AEH60430.1"/>
    <property type="molecule type" value="Genomic_DNA"/>
</dbReference>
<keyword evidence="5" id="KW-1185">Reference proteome</keyword>
<dbReference type="Pfam" id="PF00583">
    <property type="entry name" value="Acetyltransf_1"/>
    <property type="match status" value="1"/>
</dbReference>
<dbReference type="InterPro" id="IPR016181">
    <property type="entry name" value="Acyl_CoA_acyltransferase"/>
</dbReference>
<dbReference type="GO" id="GO:0016747">
    <property type="term" value="F:acyltransferase activity, transferring groups other than amino-acyl groups"/>
    <property type="evidence" value="ECO:0007669"/>
    <property type="project" value="InterPro"/>
</dbReference>
<feature type="transmembrane region" description="Helical" evidence="2">
    <location>
        <begin position="55"/>
        <end position="71"/>
    </location>
</feature>
<reference evidence="4 5" key="1">
    <citation type="submission" date="2010-07" db="EMBL/GenBank/DDBJ databases">
        <title>The complete genome of Methanosalsum zhilinae DSM 4017.</title>
        <authorList>
            <consortium name="US DOE Joint Genome Institute (JGI-PGF)"/>
            <person name="Lucas S."/>
            <person name="Copeland A."/>
            <person name="Lapidus A."/>
            <person name="Glavina del Rio T."/>
            <person name="Dalin E."/>
            <person name="Tice H."/>
            <person name="Bruce D."/>
            <person name="Goodwin L."/>
            <person name="Pitluck S."/>
            <person name="Kyrpides N."/>
            <person name="Mavromatis K."/>
            <person name="Ovchinnikova G."/>
            <person name="Daligault H."/>
            <person name="Detter J.C."/>
            <person name="Han C."/>
            <person name="Tapia R."/>
            <person name="Larimer F."/>
            <person name="Land M."/>
            <person name="Hauser L."/>
            <person name="Markowitz V."/>
            <person name="Cheng J.-F."/>
            <person name="Hugenholtz P."/>
            <person name="Woyke T."/>
            <person name="Wu D."/>
            <person name="Spring S."/>
            <person name="Schueler E."/>
            <person name="Brambilla E."/>
            <person name="Klenk H.-P."/>
            <person name="Eisen J.A."/>
        </authorList>
    </citation>
    <scope>NUCLEOTIDE SEQUENCE [LARGE SCALE GENOMIC DNA]</scope>
    <source>
        <strain evidence="5">DSM 4017 / NBRC 107636 / OCM 62 / WeN5</strain>
    </source>
</reference>
<evidence type="ECO:0000313" key="5">
    <source>
        <dbReference type="Proteomes" id="UP000006622"/>
    </source>
</evidence>
<dbReference type="AlphaFoldDB" id="F7XQ66"/>